<name>A0A9X1B6M4_9GAMM</name>
<comment type="caution">
    <text evidence="2">The sequence shown here is derived from an EMBL/GenBank/DDBJ whole genome shotgun (WGS) entry which is preliminary data.</text>
</comment>
<evidence type="ECO:0000313" key="2">
    <source>
        <dbReference type="EMBL" id="MBK1621658.1"/>
    </source>
</evidence>
<accession>A0A9X1B6M4</accession>
<feature type="region of interest" description="Disordered" evidence="1">
    <location>
        <begin position="61"/>
        <end position="80"/>
    </location>
</feature>
<evidence type="ECO:0000256" key="1">
    <source>
        <dbReference type="SAM" id="MobiDB-lite"/>
    </source>
</evidence>
<sequence length="133" mass="15437">MGCRVDFRCPRVKLLNDAELDRLITRWLKRHLRRLGAQIDLTQINSLVEDKAMLAENRQHWAERERQEGRKEGQKVGRKAGVEGTLRKLITLKFGDIPETASKRPEQATDEQLDTWLEQILTANSLDDLFATR</sequence>
<proteinExistence type="predicted"/>
<feature type="compositionally biased region" description="Basic and acidic residues" evidence="1">
    <location>
        <begin position="61"/>
        <end position="75"/>
    </location>
</feature>
<dbReference type="AlphaFoldDB" id="A0A9X1B6M4"/>
<evidence type="ECO:0000313" key="3">
    <source>
        <dbReference type="Proteomes" id="UP001138768"/>
    </source>
</evidence>
<keyword evidence="3" id="KW-1185">Reference proteome</keyword>
<organism evidence="2 3">
    <name type="scientific">Lamprobacter modestohalophilus</name>
    <dbReference type="NCBI Taxonomy" id="1064514"/>
    <lineage>
        <taxon>Bacteria</taxon>
        <taxon>Pseudomonadati</taxon>
        <taxon>Pseudomonadota</taxon>
        <taxon>Gammaproteobacteria</taxon>
        <taxon>Chromatiales</taxon>
        <taxon>Chromatiaceae</taxon>
        <taxon>Lamprobacter</taxon>
    </lineage>
</organism>
<protein>
    <recommendedName>
        <fullName evidence="4">DUF4351 domain-containing protein</fullName>
    </recommendedName>
</protein>
<reference evidence="2 3" key="1">
    <citation type="journal article" date="2020" name="Microorganisms">
        <title>Osmotic Adaptation and Compatible Solute Biosynthesis of Phototrophic Bacteria as Revealed from Genome Analyses.</title>
        <authorList>
            <person name="Imhoff J.F."/>
            <person name="Rahn T."/>
            <person name="Kunzel S."/>
            <person name="Keller A."/>
            <person name="Neulinger S.C."/>
        </authorList>
    </citation>
    <scope>NUCLEOTIDE SEQUENCE [LARGE SCALE GENOMIC DNA]</scope>
    <source>
        <strain evidence="2 3">DSM 25653</strain>
    </source>
</reference>
<gene>
    <name evidence="2" type="ORF">CKO42_25345</name>
</gene>
<evidence type="ECO:0008006" key="4">
    <source>
        <dbReference type="Google" id="ProtNLM"/>
    </source>
</evidence>
<dbReference type="Proteomes" id="UP001138768">
    <property type="component" value="Unassembled WGS sequence"/>
</dbReference>
<dbReference type="EMBL" id="NRRY01000097">
    <property type="protein sequence ID" value="MBK1621658.1"/>
    <property type="molecule type" value="Genomic_DNA"/>
</dbReference>